<dbReference type="EMBL" id="CM037153">
    <property type="protein sequence ID" value="KAH7857353.1"/>
    <property type="molecule type" value="Genomic_DNA"/>
</dbReference>
<gene>
    <name evidence="1" type="ORF">Vadar_011686</name>
</gene>
<name>A0ACB7YVN8_9ERIC</name>
<reference evidence="1 2" key="1">
    <citation type="journal article" date="2021" name="Hortic Res">
        <title>High-quality reference genome and annotation aids understanding of berry development for evergreen blueberry (Vaccinium darrowii).</title>
        <authorList>
            <person name="Yu J."/>
            <person name="Hulse-Kemp A.M."/>
            <person name="Babiker E."/>
            <person name="Staton M."/>
        </authorList>
    </citation>
    <scope>NUCLEOTIDE SEQUENCE [LARGE SCALE GENOMIC DNA]</scope>
    <source>
        <strain evidence="2">cv. NJ 8807/NJ 8810</strain>
        <tissue evidence="1">Young leaf</tissue>
    </source>
</reference>
<dbReference type="Proteomes" id="UP000828048">
    <property type="component" value="Chromosome 3"/>
</dbReference>
<proteinExistence type="predicted"/>
<protein>
    <submittedName>
        <fullName evidence="1">Uncharacterized protein</fullName>
    </submittedName>
</protein>
<accession>A0ACB7YVN8</accession>
<evidence type="ECO:0000313" key="1">
    <source>
        <dbReference type="EMBL" id="KAH7857353.1"/>
    </source>
</evidence>
<comment type="caution">
    <text evidence="1">The sequence shown here is derived from an EMBL/GenBank/DDBJ whole genome shotgun (WGS) entry which is preliminary data.</text>
</comment>
<organism evidence="1 2">
    <name type="scientific">Vaccinium darrowii</name>
    <dbReference type="NCBI Taxonomy" id="229202"/>
    <lineage>
        <taxon>Eukaryota</taxon>
        <taxon>Viridiplantae</taxon>
        <taxon>Streptophyta</taxon>
        <taxon>Embryophyta</taxon>
        <taxon>Tracheophyta</taxon>
        <taxon>Spermatophyta</taxon>
        <taxon>Magnoliopsida</taxon>
        <taxon>eudicotyledons</taxon>
        <taxon>Gunneridae</taxon>
        <taxon>Pentapetalae</taxon>
        <taxon>asterids</taxon>
        <taxon>Ericales</taxon>
        <taxon>Ericaceae</taxon>
        <taxon>Vaccinioideae</taxon>
        <taxon>Vaccinieae</taxon>
        <taxon>Vaccinium</taxon>
    </lineage>
</organism>
<sequence length="365" mass="42267">MSNYTKLEFAALDISGRNYLSWILDIEIHLDAMEIGRTITNGNSASLKDRARAMIFIRHHLHEDLKSEYLTVKDPLVLWNNLKERFGHQKTVMLPRARYHWMHLRFEDYKSVSEYNSALFRIVSLMRLCGEKITEMDMLEKTYSTIHPRDMNLSQTYRQRSYEKYSDLISCLLVAEQNNELLMKNHESRPTGSIPFPEANGVSFHNQGGGRGRGRGHGRGRGRGRGSHNYQVRGGHIKKPIKKTDFPRKWNKWDRSDVSQRKGNDFQAKPVKNTEDSCYRCGVKGHWSRTCRTPKHLVDLFQASIKGKGKEVETNFLDQVNQTGPFEPFDFSSFDMSDLPAGPSGTKDDFFDDGDDYPDWSMHFD</sequence>
<evidence type="ECO:0000313" key="2">
    <source>
        <dbReference type="Proteomes" id="UP000828048"/>
    </source>
</evidence>
<keyword evidence="2" id="KW-1185">Reference proteome</keyword>